<reference evidence="1 2" key="2">
    <citation type="journal article" date="2022" name="Mol. Ecol. Resour.">
        <title>The genomes of chicory, endive, great burdock and yacon provide insights into Asteraceae paleo-polyploidization history and plant inulin production.</title>
        <authorList>
            <person name="Fan W."/>
            <person name="Wang S."/>
            <person name="Wang H."/>
            <person name="Wang A."/>
            <person name="Jiang F."/>
            <person name="Liu H."/>
            <person name="Zhao H."/>
            <person name="Xu D."/>
            <person name="Zhang Y."/>
        </authorList>
    </citation>
    <scope>NUCLEOTIDE SEQUENCE [LARGE SCALE GENOMIC DNA]</scope>
    <source>
        <strain evidence="2">cv. Yunnan</strain>
        <tissue evidence="1">Leaves</tissue>
    </source>
</reference>
<evidence type="ECO:0000313" key="1">
    <source>
        <dbReference type="EMBL" id="KAI3773678.1"/>
    </source>
</evidence>
<reference evidence="2" key="1">
    <citation type="journal article" date="2022" name="Mol. Ecol. Resour.">
        <title>The genomes of chicory, endive, great burdock and yacon provide insights into Asteraceae palaeo-polyploidization history and plant inulin production.</title>
        <authorList>
            <person name="Fan W."/>
            <person name="Wang S."/>
            <person name="Wang H."/>
            <person name="Wang A."/>
            <person name="Jiang F."/>
            <person name="Liu H."/>
            <person name="Zhao H."/>
            <person name="Xu D."/>
            <person name="Zhang Y."/>
        </authorList>
    </citation>
    <scope>NUCLEOTIDE SEQUENCE [LARGE SCALE GENOMIC DNA]</scope>
    <source>
        <strain evidence="2">cv. Yunnan</strain>
    </source>
</reference>
<protein>
    <submittedName>
        <fullName evidence="1">Uncharacterized protein</fullName>
    </submittedName>
</protein>
<organism evidence="1 2">
    <name type="scientific">Smallanthus sonchifolius</name>
    <dbReference type="NCBI Taxonomy" id="185202"/>
    <lineage>
        <taxon>Eukaryota</taxon>
        <taxon>Viridiplantae</taxon>
        <taxon>Streptophyta</taxon>
        <taxon>Embryophyta</taxon>
        <taxon>Tracheophyta</taxon>
        <taxon>Spermatophyta</taxon>
        <taxon>Magnoliopsida</taxon>
        <taxon>eudicotyledons</taxon>
        <taxon>Gunneridae</taxon>
        <taxon>Pentapetalae</taxon>
        <taxon>asterids</taxon>
        <taxon>campanulids</taxon>
        <taxon>Asterales</taxon>
        <taxon>Asteraceae</taxon>
        <taxon>Asteroideae</taxon>
        <taxon>Heliantheae alliance</taxon>
        <taxon>Millerieae</taxon>
        <taxon>Smallanthus</taxon>
    </lineage>
</organism>
<gene>
    <name evidence="1" type="ORF">L1987_48208</name>
</gene>
<keyword evidence="2" id="KW-1185">Reference proteome</keyword>
<sequence length="461" mass="50676">MPNRSHNKTFIPLLCRFSQNDTVQPAKLPPTDPSSPKLTCIGQMKKNPTATTTTTTTNIFLSGHVKSSVHSNRYKLFSGKNIISSAIDTASIKKSNSCNGRGRKSITSKKYYVSRDDHDVVVAEELDPPLPVVKCRRGDQDVNIATDFRPVLSRVHVYKLWNMVRGTRSFTQFPFASVNFHQSIMAATAATKLTSGLLSAPYIPHHRRKLPIPPMNYHICHPGNPKTLAIRRNVIVCKATEVSSSGVSEDRRNWVPVVPLSALPKGERRVIIQDGETILLLWYKDEVFAIENRSPAEGAYSEGFINAKLTQDGCIVCPSTDSTFDLRNGSIKDWFPKNPVLRALTPALRNLFVYPVKIDGENIYISIGGSAPSDASAEIVFSGMSRPGITATDVNVDEVKMVVDEVGSGGFGFTRNNELINGRAAIIGFLLLLDFELLTGKGILKGTGFLDFLYSATNAFN</sequence>
<proteinExistence type="predicted"/>
<accession>A0ACB9FQQ0</accession>
<comment type="caution">
    <text evidence="1">The sequence shown here is derived from an EMBL/GenBank/DDBJ whole genome shotgun (WGS) entry which is preliminary data.</text>
</comment>
<evidence type="ECO:0000313" key="2">
    <source>
        <dbReference type="Proteomes" id="UP001056120"/>
    </source>
</evidence>
<name>A0ACB9FQQ0_9ASTR</name>
<dbReference type="Proteomes" id="UP001056120">
    <property type="component" value="Linkage Group LG16"/>
</dbReference>
<dbReference type="EMBL" id="CM042033">
    <property type="protein sequence ID" value="KAI3773678.1"/>
    <property type="molecule type" value="Genomic_DNA"/>
</dbReference>